<dbReference type="PROSITE" id="PS50885">
    <property type="entry name" value="HAMP"/>
    <property type="match status" value="1"/>
</dbReference>
<dbReference type="PROSITE" id="PS50109">
    <property type="entry name" value="HIS_KIN"/>
    <property type="match status" value="1"/>
</dbReference>
<dbReference type="EC" id="2.7.13.3" evidence="3"/>
<dbReference type="PANTHER" id="PTHR43065">
    <property type="entry name" value="SENSOR HISTIDINE KINASE"/>
    <property type="match status" value="1"/>
</dbReference>
<evidence type="ECO:0000256" key="6">
    <source>
        <dbReference type="ARBA" id="ARBA00022679"/>
    </source>
</evidence>
<comment type="caution">
    <text evidence="14">The sequence shown here is derived from an EMBL/GenBank/DDBJ whole genome shotgun (WGS) entry which is preliminary data.</text>
</comment>
<feature type="transmembrane region" description="Helical" evidence="11">
    <location>
        <begin position="20"/>
        <end position="46"/>
    </location>
</feature>
<dbReference type="Pfam" id="PF00672">
    <property type="entry name" value="HAMP"/>
    <property type="match status" value="1"/>
</dbReference>
<keyword evidence="7 11" id="KW-0812">Transmembrane</keyword>
<comment type="catalytic activity">
    <reaction evidence="1">
        <text>ATP + protein L-histidine = ADP + protein N-phospho-L-histidine.</text>
        <dbReference type="EC" id="2.7.13.3"/>
    </reaction>
</comment>
<evidence type="ECO:0000256" key="11">
    <source>
        <dbReference type="SAM" id="Phobius"/>
    </source>
</evidence>
<feature type="domain" description="HAMP" evidence="13">
    <location>
        <begin position="320"/>
        <end position="372"/>
    </location>
</feature>
<dbReference type="Gene3D" id="3.30.450.20">
    <property type="entry name" value="PAS domain"/>
    <property type="match status" value="1"/>
</dbReference>
<gene>
    <name evidence="14" type="ORF">VP06_09755</name>
</gene>
<organism evidence="14 15">
    <name type="scientific">Methylobacterium aquaticum</name>
    <dbReference type="NCBI Taxonomy" id="270351"/>
    <lineage>
        <taxon>Bacteria</taxon>
        <taxon>Pseudomonadati</taxon>
        <taxon>Pseudomonadota</taxon>
        <taxon>Alphaproteobacteria</taxon>
        <taxon>Hyphomicrobiales</taxon>
        <taxon>Methylobacteriaceae</taxon>
        <taxon>Methylobacterium</taxon>
    </lineage>
</organism>
<dbReference type="InterPro" id="IPR036097">
    <property type="entry name" value="HisK_dim/P_sf"/>
</dbReference>
<keyword evidence="4" id="KW-1003">Cell membrane</keyword>
<dbReference type="InterPro" id="IPR004358">
    <property type="entry name" value="Sig_transdc_His_kin-like_C"/>
</dbReference>
<evidence type="ECO:0000256" key="3">
    <source>
        <dbReference type="ARBA" id="ARBA00012438"/>
    </source>
</evidence>
<protein>
    <recommendedName>
        <fullName evidence="3">histidine kinase</fullName>
        <ecNumber evidence="3">2.7.13.3</ecNumber>
    </recommendedName>
</protein>
<evidence type="ECO:0000259" key="12">
    <source>
        <dbReference type="PROSITE" id="PS50109"/>
    </source>
</evidence>
<evidence type="ECO:0000256" key="9">
    <source>
        <dbReference type="ARBA" id="ARBA00022989"/>
    </source>
</evidence>
<dbReference type="Gene3D" id="6.10.340.10">
    <property type="match status" value="1"/>
</dbReference>
<evidence type="ECO:0000256" key="5">
    <source>
        <dbReference type="ARBA" id="ARBA00022553"/>
    </source>
</evidence>
<keyword evidence="10 11" id="KW-0472">Membrane</keyword>
<dbReference type="InterPro" id="IPR003661">
    <property type="entry name" value="HisK_dim/P_dom"/>
</dbReference>
<dbReference type="PRINTS" id="PR00344">
    <property type="entry name" value="BCTRLSENSOR"/>
</dbReference>
<dbReference type="AlphaFoldDB" id="A0A0J6SS62"/>
<accession>A0A0J6SS62</accession>
<dbReference type="SUPFAM" id="SSF158472">
    <property type="entry name" value="HAMP domain-like"/>
    <property type="match status" value="1"/>
</dbReference>
<dbReference type="SUPFAM" id="SSF47384">
    <property type="entry name" value="Homodimeric domain of signal transducing histidine kinase"/>
    <property type="match status" value="1"/>
</dbReference>
<dbReference type="GO" id="GO:0005886">
    <property type="term" value="C:plasma membrane"/>
    <property type="evidence" value="ECO:0007669"/>
    <property type="project" value="UniProtKB-SubCell"/>
</dbReference>
<evidence type="ECO:0000256" key="7">
    <source>
        <dbReference type="ARBA" id="ARBA00022692"/>
    </source>
</evidence>
<reference evidence="14 15" key="1">
    <citation type="submission" date="2015-03" db="EMBL/GenBank/DDBJ databases">
        <title>Genome sequencing of Methylobacterium aquaticum DSM16371 type strain.</title>
        <authorList>
            <person name="Chaudhry V."/>
            <person name="Patil P.B."/>
        </authorList>
    </citation>
    <scope>NUCLEOTIDE SEQUENCE [LARGE SCALE GENOMIC DNA]</scope>
    <source>
        <strain evidence="14 15">DSM 16371</strain>
    </source>
</reference>
<dbReference type="InterPro" id="IPR033479">
    <property type="entry name" value="dCache_1"/>
</dbReference>
<dbReference type="Gene3D" id="3.30.565.10">
    <property type="entry name" value="Histidine kinase-like ATPase, C-terminal domain"/>
    <property type="match status" value="1"/>
</dbReference>
<comment type="subcellular location">
    <subcellularLocation>
        <location evidence="2">Cell membrane</location>
        <topology evidence="2">Multi-pass membrane protein</topology>
    </subcellularLocation>
</comment>
<dbReference type="Pfam" id="PF01590">
    <property type="entry name" value="GAF"/>
    <property type="match status" value="1"/>
</dbReference>
<dbReference type="SMART" id="SM00304">
    <property type="entry name" value="HAMP"/>
    <property type="match status" value="1"/>
</dbReference>
<keyword evidence="5" id="KW-0597">Phosphoprotein</keyword>
<evidence type="ECO:0000313" key="14">
    <source>
        <dbReference type="EMBL" id="KMO36514.1"/>
    </source>
</evidence>
<dbReference type="GO" id="GO:0000155">
    <property type="term" value="F:phosphorelay sensor kinase activity"/>
    <property type="evidence" value="ECO:0007669"/>
    <property type="project" value="InterPro"/>
</dbReference>
<evidence type="ECO:0000256" key="1">
    <source>
        <dbReference type="ARBA" id="ARBA00000085"/>
    </source>
</evidence>
<dbReference type="RefSeq" id="WP_048463571.1">
    <property type="nucleotide sequence ID" value="NZ_LABX01000068.1"/>
</dbReference>
<feature type="domain" description="Histidine kinase" evidence="12">
    <location>
        <begin position="581"/>
        <end position="825"/>
    </location>
</feature>
<dbReference type="InterPro" id="IPR029016">
    <property type="entry name" value="GAF-like_dom_sf"/>
</dbReference>
<dbReference type="EMBL" id="LABX01000068">
    <property type="protein sequence ID" value="KMO36514.1"/>
    <property type="molecule type" value="Genomic_DNA"/>
</dbReference>
<dbReference type="SUPFAM" id="SSF55874">
    <property type="entry name" value="ATPase domain of HSP90 chaperone/DNA topoisomerase II/histidine kinase"/>
    <property type="match status" value="1"/>
</dbReference>
<dbReference type="Gene3D" id="3.30.450.40">
    <property type="match status" value="1"/>
</dbReference>
<dbReference type="Pfam" id="PF02518">
    <property type="entry name" value="HATPase_c"/>
    <property type="match status" value="1"/>
</dbReference>
<evidence type="ECO:0000256" key="8">
    <source>
        <dbReference type="ARBA" id="ARBA00022777"/>
    </source>
</evidence>
<dbReference type="CDD" id="cd00082">
    <property type="entry name" value="HisKA"/>
    <property type="match status" value="1"/>
</dbReference>
<evidence type="ECO:0000259" key="13">
    <source>
        <dbReference type="PROSITE" id="PS50885"/>
    </source>
</evidence>
<dbReference type="CDD" id="cd12912">
    <property type="entry name" value="PDC2_MCP_like"/>
    <property type="match status" value="1"/>
</dbReference>
<keyword evidence="8" id="KW-0418">Kinase</keyword>
<evidence type="ECO:0000256" key="10">
    <source>
        <dbReference type="ARBA" id="ARBA00023136"/>
    </source>
</evidence>
<dbReference type="InterPro" id="IPR036890">
    <property type="entry name" value="HATPase_C_sf"/>
</dbReference>
<sequence length="832" mass="89892">MRQGAGAPGAAAPARRRLPLAVKFAVASVGLVTLVLLINGGINVWLNYEEAKRTAVRVQQEKAQAAAERVDLFISDIESQIGWTTRTEWRRVPLEQQRYDFIRLLRQAPAVTDVSYLDPSGKEQLKVSRLEPDQVGSGEDVSAEPRFRDAVAQKVWFGPVYFRRGSEPYMTIAVAHAGRHPGVTTAEVNLKLVWDVITSIRLGQKGYAFVVTSAGRLIAHPDLSLVLRDTDLSRLAQVARALPARAGGPIPASTSEIVTDLDGNAVLSAHATIGRVGWIVFVQSPVSEALAPVYAALSQTLALLALGLLLATVAGTFLSRRMVVPIRRLQEGAERLGSGDLAQRIAIRTGDEIETLADRFNQMAGRIQDSYETLEAKVEERTRDLEDTVQVQTATGEVLGVISRSPHDLRPVLDTITATAARLCEAPDARIHLLSDGTFRLTASTSDASPPVDGPGATAERAARELRIVHEPDPAEPAHDPDGPCDETVRTVVSVPLIREGVAVGVLTLRRATRQPFTRRQIALLTSFSDQAVIAIANTRLFEEVQARTAEAEQSLNDLRLAQDRLVQSEKLASLGQLTAGIAHEIKNPLNFVNNFSTLSADLIDELTEVLAPVPLDDAIREEIDALTGLLKGNLEKVVSHGKRADSIVKNMLLHSREGSGEHRPVDVNALVEESLNLGYHGARADKPGFNVILARALDPSAGQADLYPQEITRVLLNLISNGFYAAAKRQAEEGQGFEPMLTATTRDLGPQVEIRIRDNGTGIPEDVRAKMFNPFFTTKPAGEGTGLGLSLSHDIVVKQHGGMIDVATEPGVFTEFTIVLPRAAASARSGA</sequence>
<evidence type="ECO:0000256" key="2">
    <source>
        <dbReference type="ARBA" id="ARBA00004651"/>
    </source>
</evidence>
<dbReference type="SUPFAM" id="SSF55781">
    <property type="entry name" value="GAF domain-like"/>
    <property type="match status" value="1"/>
</dbReference>
<keyword evidence="6" id="KW-0808">Transferase</keyword>
<dbReference type="CDD" id="cd06225">
    <property type="entry name" value="HAMP"/>
    <property type="match status" value="1"/>
</dbReference>
<dbReference type="OrthoDB" id="226486at2"/>
<dbReference type="SMART" id="SM00065">
    <property type="entry name" value="GAF"/>
    <property type="match status" value="1"/>
</dbReference>
<keyword evidence="9 11" id="KW-1133">Transmembrane helix</keyword>
<dbReference type="PATRIC" id="fig|270351.6.peg.6749"/>
<evidence type="ECO:0000313" key="15">
    <source>
        <dbReference type="Proteomes" id="UP000035929"/>
    </source>
</evidence>
<dbReference type="Gene3D" id="1.10.287.130">
    <property type="match status" value="1"/>
</dbReference>
<proteinExistence type="predicted"/>
<dbReference type="InterPro" id="IPR005467">
    <property type="entry name" value="His_kinase_dom"/>
</dbReference>
<dbReference type="Pfam" id="PF02743">
    <property type="entry name" value="dCache_1"/>
    <property type="match status" value="1"/>
</dbReference>
<evidence type="ECO:0000256" key="4">
    <source>
        <dbReference type="ARBA" id="ARBA00022475"/>
    </source>
</evidence>
<name>A0A0J6SS62_9HYPH</name>
<dbReference type="SMART" id="SM00387">
    <property type="entry name" value="HATPase_c"/>
    <property type="match status" value="1"/>
</dbReference>
<dbReference type="Proteomes" id="UP000035929">
    <property type="component" value="Unassembled WGS sequence"/>
</dbReference>
<dbReference type="InterPro" id="IPR003018">
    <property type="entry name" value="GAF"/>
</dbReference>
<dbReference type="InterPro" id="IPR003660">
    <property type="entry name" value="HAMP_dom"/>
</dbReference>
<dbReference type="SMART" id="SM00388">
    <property type="entry name" value="HisKA"/>
    <property type="match status" value="1"/>
</dbReference>
<dbReference type="InterPro" id="IPR003594">
    <property type="entry name" value="HATPase_dom"/>
</dbReference>
<dbReference type="PANTHER" id="PTHR43065:SF42">
    <property type="entry name" value="TWO-COMPONENT SENSOR PPRA"/>
    <property type="match status" value="1"/>
</dbReference>